<protein>
    <submittedName>
        <fullName evidence="1">Uncharacterized protein</fullName>
    </submittedName>
</protein>
<dbReference type="RefSeq" id="WP_030286978.1">
    <property type="nucleotide sequence ID" value="NZ_JBEZVI010000002.1"/>
</dbReference>
<reference evidence="1 2" key="1">
    <citation type="submission" date="2024-06" db="EMBL/GenBank/DDBJ databases">
        <title>The Natural Products Discovery Center: Release of the First 8490 Sequenced Strains for Exploring Actinobacteria Biosynthetic Diversity.</title>
        <authorList>
            <person name="Kalkreuter E."/>
            <person name="Kautsar S.A."/>
            <person name="Yang D."/>
            <person name="Bader C.D."/>
            <person name="Teijaro C.N."/>
            <person name="Fluegel L."/>
            <person name="Davis C.M."/>
            <person name="Simpson J.R."/>
            <person name="Lauterbach L."/>
            <person name="Steele A.D."/>
            <person name="Gui C."/>
            <person name="Meng S."/>
            <person name="Li G."/>
            <person name="Viehrig K."/>
            <person name="Ye F."/>
            <person name="Su P."/>
            <person name="Kiefer A.F."/>
            <person name="Nichols A."/>
            <person name="Cepeda A.J."/>
            <person name="Yan W."/>
            <person name="Fan B."/>
            <person name="Jiang Y."/>
            <person name="Adhikari A."/>
            <person name="Zheng C.-J."/>
            <person name="Schuster L."/>
            <person name="Cowan T.M."/>
            <person name="Smanski M.J."/>
            <person name="Chevrette M.G."/>
            <person name="De Carvalho L.P.S."/>
            <person name="Shen B."/>
        </authorList>
    </citation>
    <scope>NUCLEOTIDE SEQUENCE [LARGE SCALE GENOMIC DNA]</scope>
    <source>
        <strain evidence="1 2">NPDC033039</strain>
    </source>
</reference>
<sequence>MTPDPAHSAWPETAESAATLEKALHAAGLYVRASVQGANAIVLDRLRYSDATLLETLIRSALNHANALAEELRQALLSYGIDTTVRVQQEKTYIGELTIPQVDALALALGAAPHPTPLDEDDYFEDAVAESLCARLADVSETAIGVPLTGDLHPFCRHEDPELALHALTADTTRRLITALDNATKSD</sequence>
<proteinExistence type="predicted"/>
<accession>A0ABV2YTH9</accession>
<dbReference type="EMBL" id="JBEZVI010000002">
    <property type="protein sequence ID" value="MEU3709048.1"/>
    <property type="molecule type" value="Genomic_DNA"/>
</dbReference>
<comment type="caution">
    <text evidence="1">The sequence shown here is derived from an EMBL/GenBank/DDBJ whole genome shotgun (WGS) entry which is preliminary data.</text>
</comment>
<gene>
    <name evidence="1" type="ORF">AB0E61_02995</name>
</gene>
<dbReference type="Proteomes" id="UP001550853">
    <property type="component" value="Unassembled WGS sequence"/>
</dbReference>
<evidence type="ECO:0000313" key="1">
    <source>
        <dbReference type="EMBL" id="MEU3709048.1"/>
    </source>
</evidence>
<evidence type="ECO:0000313" key="2">
    <source>
        <dbReference type="Proteomes" id="UP001550853"/>
    </source>
</evidence>
<keyword evidence="2" id="KW-1185">Reference proteome</keyword>
<organism evidence="1 2">
    <name type="scientific">Streptomyces catenulae</name>
    <dbReference type="NCBI Taxonomy" id="66875"/>
    <lineage>
        <taxon>Bacteria</taxon>
        <taxon>Bacillati</taxon>
        <taxon>Actinomycetota</taxon>
        <taxon>Actinomycetes</taxon>
        <taxon>Kitasatosporales</taxon>
        <taxon>Streptomycetaceae</taxon>
        <taxon>Streptomyces</taxon>
    </lineage>
</organism>
<name>A0ABV2YTH9_9ACTN</name>